<keyword evidence="1" id="KW-0175">Coiled coil</keyword>
<dbReference type="Proteomes" id="UP000199159">
    <property type="component" value="Unassembled WGS sequence"/>
</dbReference>
<feature type="signal peptide" evidence="2">
    <location>
        <begin position="1"/>
        <end position="22"/>
    </location>
</feature>
<evidence type="ECO:0000313" key="3">
    <source>
        <dbReference type="EMBL" id="SDP68498.1"/>
    </source>
</evidence>
<name>A0A1H0URB5_9BACI</name>
<accession>A0A1H0URB5</accession>
<dbReference type="EMBL" id="FNJU01000005">
    <property type="protein sequence ID" value="SDP68498.1"/>
    <property type="molecule type" value="Genomic_DNA"/>
</dbReference>
<dbReference type="OrthoDB" id="9810153at2"/>
<dbReference type="RefSeq" id="WP_090854294.1">
    <property type="nucleotide sequence ID" value="NZ_FNJU01000005.1"/>
</dbReference>
<reference evidence="4" key="1">
    <citation type="submission" date="2016-10" db="EMBL/GenBank/DDBJ databases">
        <authorList>
            <person name="Varghese N."/>
            <person name="Submissions S."/>
        </authorList>
    </citation>
    <scope>NUCLEOTIDE SEQUENCE [LARGE SCALE GENOMIC DNA]</scope>
    <source>
        <strain evidence="4">IBRC-M10078</strain>
    </source>
</reference>
<sequence length="297" mass="33301">MKKTIFFFLCLILLFQAPYAWADSNETETINEKFGLPIVVYGETLSTEQRKLVMQSLDITDPSTVRELVVTAKDLVYYIDGDPHSNLYSSAKITRKNSGEGLTVVINTPENITEVTTDIYKNALLTAGIEDALVEVTSPLKVTGHSALVGIYKAYDEEGAGLNKEHTEVANEELELATELAKQEGLNQEVVSELLAEIKTQMAEQSPKTKEEIVKIIDEQLASHNIQLSEEDRQLLIDLFDKMRDLNINFDNVKSQLEDLSNAIQDKISEAIGDQNFLDTVAAFFKQLFEDIKSIFK</sequence>
<evidence type="ECO:0000313" key="4">
    <source>
        <dbReference type="Proteomes" id="UP000199159"/>
    </source>
</evidence>
<dbReference type="Pfam" id="PF06207">
    <property type="entry name" value="DUF1002"/>
    <property type="match status" value="1"/>
</dbReference>
<evidence type="ECO:0000256" key="1">
    <source>
        <dbReference type="SAM" id="Coils"/>
    </source>
</evidence>
<organism evidence="3 4">
    <name type="scientific">Litchfieldia salsa</name>
    <dbReference type="NCBI Taxonomy" id="930152"/>
    <lineage>
        <taxon>Bacteria</taxon>
        <taxon>Bacillati</taxon>
        <taxon>Bacillota</taxon>
        <taxon>Bacilli</taxon>
        <taxon>Bacillales</taxon>
        <taxon>Bacillaceae</taxon>
        <taxon>Litchfieldia</taxon>
    </lineage>
</organism>
<keyword evidence="4" id="KW-1185">Reference proteome</keyword>
<evidence type="ECO:0000256" key="2">
    <source>
        <dbReference type="SAM" id="SignalP"/>
    </source>
</evidence>
<gene>
    <name evidence="3" type="ORF">SAMN05216565_105100</name>
</gene>
<dbReference type="STRING" id="930152.SAMN05216565_105100"/>
<dbReference type="InterPro" id="IPR009343">
    <property type="entry name" value="DUF1002"/>
</dbReference>
<keyword evidence="2" id="KW-0732">Signal</keyword>
<feature type="chain" id="PRO_5011603949" evidence="2">
    <location>
        <begin position="23"/>
        <end position="297"/>
    </location>
</feature>
<proteinExistence type="predicted"/>
<dbReference type="AlphaFoldDB" id="A0A1H0URB5"/>
<protein>
    <submittedName>
        <fullName evidence="3">Uncharacterized protein YpuA, DUF1002 family</fullName>
    </submittedName>
</protein>
<feature type="coiled-coil region" evidence="1">
    <location>
        <begin position="243"/>
        <end position="270"/>
    </location>
</feature>